<dbReference type="Gene3D" id="2.60.40.4100">
    <property type="entry name" value="Zona pellucida, ZP-C domain"/>
    <property type="match status" value="1"/>
</dbReference>
<dbReference type="Pfam" id="PF00100">
    <property type="entry name" value="Zona_pellucida"/>
    <property type="match status" value="1"/>
</dbReference>
<dbReference type="PANTHER" id="PTHR14002:SF51">
    <property type="entry name" value="THYROID HORMONE DOWN-REGULATED PROTEIN (GENE 17)"/>
    <property type="match status" value="1"/>
</dbReference>
<evidence type="ECO:0000313" key="4">
    <source>
        <dbReference type="EMBL" id="PIO26264.1"/>
    </source>
</evidence>
<dbReference type="EMBL" id="KV945341">
    <property type="protein sequence ID" value="PIO26264.1"/>
    <property type="molecule type" value="Genomic_DNA"/>
</dbReference>
<gene>
    <name evidence="4" type="ORF">AB205_0219030</name>
</gene>
<evidence type="ECO:0000259" key="3">
    <source>
        <dbReference type="PROSITE" id="PS51034"/>
    </source>
</evidence>
<sequence length="149" mass="16334">MTLHRPLITSDCNTEAVVNSSHVIYTNQLYIFGKTDPIRTTNDAVMNISCSFPLHMNVTFNVTLHPVLGTTVINGPTGNGSYTAIMMAFTDSTYTTPLSDSGTLTVEDTIYLSVRLPDLDVNTFKLKVVNIYASPTNSSAQNYYLLQNG</sequence>
<proteinExistence type="predicted"/>
<name>A0A2G9REJ5_AQUCT</name>
<dbReference type="OrthoDB" id="10063988at2759"/>
<keyword evidence="1" id="KW-0732">Signal</keyword>
<dbReference type="InterPro" id="IPR055355">
    <property type="entry name" value="ZP-C"/>
</dbReference>
<evidence type="ECO:0000256" key="2">
    <source>
        <dbReference type="ARBA" id="ARBA00023157"/>
    </source>
</evidence>
<dbReference type="Gene3D" id="2.60.40.3210">
    <property type="entry name" value="Zona pellucida, ZP-N domain"/>
    <property type="match status" value="1"/>
</dbReference>
<organism evidence="4">
    <name type="scientific">Aquarana catesbeiana</name>
    <name type="common">American bullfrog</name>
    <name type="synonym">Rana catesbeiana</name>
    <dbReference type="NCBI Taxonomy" id="8400"/>
    <lineage>
        <taxon>Eukaryota</taxon>
        <taxon>Metazoa</taxon>
        <taxon>Chordata</taxon>
        <taxon>Craniata</taxon>
        <taxon>Vertebrata</taxon>
        <taxon>Euteleostomi</taxon>
        <taxon>Amphibia</taxon>
        <taxon>Batrachia</taxon>
        <taxon>Anura</taxon>
        <taxon>Neobatrachia</taxon>
        <taxon>Ranoidea</taxon>
        <taxon>Ranidae</taxon>
        <taxon>Aquarana</taxon>
    </lineage>
</organism>
<protein>
    <recommendedName>
        <fullName evidence="3">ZP domain-containing protein</fullName>
    </recommendedName>
</protein>
<dbReference type="PANTHER" id="PTHR14002">
    <property type="entry name" value="ENDOGLIN/TGF-BETA RECEPTOR TYPE III"/>
    <property type="match status" value="1"/>
</dbReference>
<feature type="domain" description="ZP" evidence="3">
    <location>
        <begin position="1"/>
        <end position="149"/>
    </location>
</feature>
<keyword evidence="2" id="KW-1015">Disulfide bond</keyword>
<dbReference type="AlphaFoldDB" id="A0A2G9REJ5"/>
<reference evidence="4" key="1">
    <citation type="submission" date="2017-08" db="EMBL/GenBank/DDBJ databases">
        <title>Assembly of the North American Bullfrog Genome.</title>
        <authorList>
            <person name="Warren R.L."/>
            <person name="Vandervalk B.P."/>
            <person name="Kucuk E."/>
            <person name="Birol I."/>
            <person name="Helbing C."/>
            <person name="Pandoh P."/>
            <person name="Behsaz B."/>
            <person name="Mohamadi H."/>
            <person name="Chu J."/>
            <person name="Jackman S."/>
            <person name="Hammond S.A."/>
            <person name="Veldhoen N."/>
            <person name="Kirk H."/>
            <person name="Zhao Y."/>
            <person name="Coope R."/>
            <person name="Pleasance S."/>
            <person name="Moore R."/>
            <person name="Holt R."/>
        </authorList>
    </citation>
    <scope>NUCLEOTIDE SEQUENCE</scope>
    <source>
        <strain evidence="4">Bruno</strain>
        <tissue evidence="4">Liver</tissue>
    </source>
</reference>
<dbReference type="InterPro" id="IPR001507">
    <property type="entry name" value="ZP_dom"/>
</dbReference>
<accession>A0A2G9REJ5</accession>
<evidence type="ECO:0000256" key="1">
    <source>
        <dbReference type="ARBA" id="ARBA00022729"/>
    </source>
</evidence>
<dbReference type="InterPro" id="IPR042235">
    <property type="entry name" value="ZP-C_dom"/>
</dbReference>
<dbReference type="PROSITE" id="PS51034">
    <property type="entry name" value="ZP_2"/>
    <property type="match status" value="1"/>
</dbReference>